<evidence type="ECO:0000256" key="4">
    <source>
        <dbReference type="SAM" id="Phobius"/>
    </source>
</evidence>
<sequence length="436" mass="45482">MENQYNYYNPEGQQGNAQYNNQQNFDGPEKKPKQKKKMPKAVVVTGCALLFGVVSSATFITSNIVGSKLLGLNDSTVSSTKTAAPVSNASLTKTSNVVTSDVSGIVKSVMPSVVSITNMSVQQVQDFFGGVSQQESKSAGTGIIISQNDKELLIVTNNHVVEGSETLTVTFNDNTSLEADIKGTDPAHDLAVIAVPLSSISDSTMDAIAVATLGDSSKIQVGEPAIAIGNALGYGQSVTTGVISATDRESTTTDQMTGETKTSDVKLIQTDAAINPGNSGGALVNASGEVIGINSAKLVGSSVEGVGYAIPISDVSDIITNLMNQKTKTKVAEADRGYLGITGFDVTSEYAERFSMPLGVYVTDVSNGGGAKDAGMTKGCIITELNGTTIDSMNTLQEQLKYYAKGEKVKLTVQVPGNSGEYVEKSYDVVLGAKSE</sequence>
<dbReference type="InterPro" id="IPR001940">
    <property type="entry name" value="Peptidase_S1C"/>
</dbReference>
<proteinExistence type="predicted"/>
<name>A0ABS6CZP0_9FIRM</name>
<dbReference type="InterPro" id="IPR009003">
    <property type="entry name" value="Peptidase_S1_PA"/>
</dbReference>
<organism evidence="6 7">
    <name type="scientific">Faecalicatena faecalis</name>
    <dbReference type="NCBI Taxonomy" id="2726362"/>
    <lineage>
        <taxon>Bacteria</taxon>
        <taxon>Bacillati</taxon>
        <taxon>Bacillota</taxon>
        <taxon>Clostridia</taxon>
        <taxon>Lachnospirales</taxon>
        <taxon>Lachnospiraceae</taxon>
        <taxon>Faecalicatena</taxon>
    </lineage>
</organism>
<dbReference type="InterPro" id="IPR051201">
    <property type="entry name" value="Chloro_Bact_Ser_Proteases"/>
</dbReference>
<keyword evidence="1" id="KW-0645">Protease</keyword>
<keyword evidence="4" id="KW-0812">Transmembrane</keyword>
<evidence type="ECO:0000256" key="3">
    <source>
        <dbReference type="SAM" id="MobiDB-lite"/>
    </source>
</evidence>
<evidence type="ECO:0000259" key="5">
    <source>
        <dbReference type="PROSITE" id="PS50106"/>
    </source>
</evidence>
<evidence type="ECO:0000256" key="1">
    <source>
        <dbReference type="ARBA" id="ARBA00022670"/>
    </source>
</evidence>
<dbReference type="InterPro" id="IPR001478">
    <property type="entry name" value="PDZ"/>
</dbReference>
<keyword evidence="7" id="KW-1185">Reference proteome</keyword>
<dbReference type="PANTHER" id="PTHR43343:SF3">
    <property type="entry name" value="PROTEASE DO-LIKE 8, CHLOROPLASTIC"/>
    <property type="match status" value="1"/>
</dbReference>
<dbReference type="SUPFAM" id="SSF50494">
    <property type="entry name" value="Trypsin-like serine proteases"/>
    <property type="match status" value="1"/>
</dbReference>
<dbReference type="PRINTS" id="PR00834">
    <property type="entry name" value="PROTEASES2C"/>
</dbReference>
<dbReference type="SUPFAM" id="SSF50156">
    <property type="entry name" value="PDZ domain-like"/>
    <property type="match status" value="1"/>
</dbReference>
<dbReference type="PROSITE" id="PS50106">
    <property type="entry name" value="PDZ"/>
    <property type="match status" value="1"/>
</dbReference>
<dbReference type="Gene3D" id="2.40.10.120">
    <property type="match status" value="1"/>
</dbReference>
<gene>
    <name evidence="6" type="ORF">HGO97_002720</name>
</gene>
<comment type="caution">
    <text evidence="6">The sequence shown here is derived from an EMBL/GenBank/DDBJ whole genome shotgun (WGS) entry which is preliminary data.</text>
</comment>
<keyword evidence="2" id="KW-0378">Hydrolase</keyword>
<dbReference type="Pfam" id="PF13365">
    <property type="entry name" value="Trypsin_2"/>
    <property type="match status" value="1"/>
</dbReference>
<keyword evidence="4" id="KW-0472">Membrane</keyword>
<protein>
    <submittedName>
        <fullName evidence="6">Trypsin-like peptidase domain-containing protein</fullName>
    </submittedName>
</protein>
<evidence type="ECO:0000313" key="6">
    <source>
        <dbReference type="EMBL" id="MBU3874725.1"/>
    </source>
</evidence>
<accession>A0ABS6CZP0</accession>
<dbReference type="Gene3D" id="2.30.42.10">
    <property type="match status" value="1"/>
</dbReference>
<evidence type="ECO:0000256" key="2">
    <source>
        <dbReference type="ARBA" id="ARBA00022801"/>
    </source>
</evidence>
<dbReference type="PANTHER" id="PTHR43343">
    <property type="entry name" value="PEPTIDASE S12"/>
    <property type="match status" value="1"/>
</dbReference>
<feature type="compositionally biased region" description="Low complexity" evidence="3">
    <location>
        <begin position="12"/>
        <end position="24"/>
    </location>
</feature>
<feature type="domain" description="PDZ" evidence="5">
    <location>
        <begin position="328"/>
        <end position="417"/>
    </location>
</feature>
<feature type="transmembrane region" description="Helical" evidence="4">
    <location>
        <begin position="41"/>
        <end position="60"/>
    </location>
</feature>
<feature type="region of interest" description="Disordered" evidence="3">
    <location>
        <begin position="1"/>
        <end position="37"/>
    </location>
</feature>
<dbReference type="RefSeq" id="WP_168866512.1">
    <property type="nucleotide sequence ID" value="NZ_JABACJ020000002.1"/>
</dbReference>
<keyword evidence="4" id="KW-1133">Transmembrane helix</keyword>
<dbReference type="InterPro" id="IPR036034">
    <property type="entry name" value="PDZ_sf"/>
</dbReference>
<dbReference type="Pfam" id="PF13180">
    <property type="entry name" value="PDZ_2"/>
    <property type="match status" value="1"/>
</dbReference>
<dbReference type="EMBL" id="JABACJ020000002">
    <property type="protein sequence ID" value="MBU3874725.1"/>
    <property type="molecule type" value="Genomic_DNA"/>
</dbReference>
<reference evidence="6 7" key="1">
    <citation type="submission" date="2021-06" db="EMBL/GenBank/DDBJ databases">
        <title>Faecalicatena sp. nov. isolated from porcine feces.</title>
        <authorList>
            <person name="Oh B.S."/>
            <person name="Lee J.H."/>
        </authorList>
    </citation>
    <scope>NUCLEOTIDE SEQUENCE [LARGE SCALE GENOMIC DNA]</scope>
    <source>
        <strain evidence="6 7">AGMB00832</strain>
    </source>
</reference>
<dbReference type="SMART" id="SM00228">
    <property type="entry name" value="PDZ"/>
    <property type="match status" value="1"/>
</dbReference>
<dbReference type="Proteomes" id="UP000723714">
    <property type="component" value="Unassembled WGS sequence"/>
</dbReference>
<evidence type="ECO:0000313" key="7">
    <source>
        <dbReference type="Proteomes" id="UP000723714"/>
    </source>
</evidence>